<evidence type="ECO:0000313" key="3">
    <source>
        <dbReference type="EMBL" id="KAG0453296.1"/>
    </source>
</evidence>
<feature type="repeat" description="PPR" evidence="2">
    <location>
        <begin position="197"/>
        <end position="231"/>
    </location>
</feature>
<gene>
    <name evidence="3" type="ORF">HPP92_025960</name>
</gene>
<proteinExistence type="predicted"/>
<dbReference type="PANTHER" id="PTHR47926:SF347">
    <property type="entry name" value="PENTATRICOPEPTIDE REPEAT-CONTAINING PROTEIN"/>
    <property type="match status" value="1"/>
</dbReference>
<name>A0A835UBI9_VANPL</name>
<evidence type="ECO:0000256" key="1">
    <source>
        <dbReference type="ARBA" id="ARBA00022737"/>
    </source>
</evidence>
<keyword evidence="4" id="KW-1185">Reference proteome</keyword>
<dbReference type="GO" id="GO:0003723">
    <property type="term" value="F:RNA binding"/>
    <property type="evidence" value="ECO:0007669"/>
    <property type="project" value="InterPro"/>
</dbReference>
<dbReference type="InterPro" id="IPR046960">
    <property type="entry name" value="PPR_At4g14850-like_plant"/>
</dbReference>
<dbReference type="NCBIfam" id="TIGR00756">
    <property type="entry name" value="PPR"/>
    <property type="match status" value="2"/>
</dbReference>
<dbReference type="EMBL" id="JADCNL010000014">
    <property type="protein sequence ID" value="KAG0453296.1"/>
    <property type="molecule type" value="Genomic_DNA"/>
</dbReference>
<feature type="repeat" description="PPR" evidence="2">
    <location>
        <begin position="96"/>
        <end position="130"/>
    </location>
</feature>
<evidence type="ECO:0000256" key="2">
    <source>
        <dbReference type="PROSITE-ProRule" id="PRU00708"/>
    </source>
</evidence>
<organism evidence="3 4">
    <name type="scientific">Vanilla planifolia</name>
    <name type="common">Vanilla</name>
    <dbReference type="NCBI Taxonomy" id="51239"/>
    <lineage>
        <taxon>Eukaryota</taxon>
        <taxon>Viridiplantae</taxon>
        <taxon>Streptophyta</taxon>
        <taxon>Embryophyta</taxon>
        <taxon>Tracheophyta</taxon>
        <taxon>Spermatophyta</taxon>
        <taxon>Magnoliopsida</taxon>
        <taxon>Liliopsida</taxon>
        <taxon>Asparagales</taxon>
        <taxon>Orchidaceae</taxon>
        <taxon>Vanilloideae</taxon>
        <taxon>Vanilleae</taxon>
        <taxon>Vanilla</taxon>
    </lineage>
</organism>
<keyword evidence="1" id="KW-0677">Repeat</keyword>
<accession>A0A835UBI9</accession>
<dbReference type="PROSITE" id="PS51375">
    <property type="entry name" value="PPR"/>
    <property type="match status" value="3"/>
</dbReference>
<sequence>MRRLRIVMPITHHCLLPKSSYHGKGPNFSRKHQCLSLFSFISSMRQLLQIHSYLLTSGLLSSDKFLVSEILRFCSLHPSGDLSHARALLFRSSSAMSSSWNHVIRGLCLNSLWEEAVAVFLEMRRQGVTPNELTYPFVIKSCAEFSGVCIGRQVHADAIKNAVASVVYVGNTLMHLYGTCGENTDARRVFDGMSHRTVVSWNTILSVYVYSLMMGKALEILDEMMNNGCECDQTTYIALLSASALMGSLALGRWVHCQIIYRREEVNLKLGTALVNMYAKCGSLDLAVVMFERMPEKNVWTWSAMILAFAQNGSAQASLDFFEQMNSSIKPNSVTFLGVLCACSHAGLIDTGFGFFHDMIHLHHIQPEMSHYSAMVDVLGRNGLLVEAYGFIKSMPVEPDAVVWRTLLGACQLHRTRDVRGIGETAKRNLLTLEPSRCGNYVMVANIYSDNGSWKEAAKVRSIMKEEGMKKIAGESCIEVSGSNHRFFSGDDSCTNSDRIFQLLDWLHFHMKKHDVVGSKDYVQSQ</sequence>
<evidence type="ECO:0000313" key="4">
    <source>
        <dbReference type="Proteomes" id="UP000636800"/>
    </source>
</evidence>
<dbReference type="PANTHER" id="PTHR47926">
    <property type="entry name" value="PENTATRICOPEPTIDE REPEAT-CONTAINING PROTEIN"/>
    <property type="match status" value="1"/>
</dbReference>
<comment type="caution">
    <text evidence="3">The sequence shown here is derived from an EMBL/GenBank/DDBJ whole genome shotgun (WGS) entry which is preliminary data.</text>
</comment>
<protein>
    <submittedName>
        <fullName evidence="3">Uncharacterized protein</fullName>
    </submittedName>
</protein>
<feature type="repeat" description="PPR" evidence="2">
    <location>
        <begin position="298"/>
        <end position="328"/>
    </location>
</feature>
<reference evidence="3 4" key="1">
    <citation type="journal article" date="2020" name="Nat. Food">
        <title>A phased Vanilla planifolia genome enables genetic improvement of flavour and production.</title>
        <authorList>
            <person name="Hasing T."/>
            <person name="Tang H."/>
            <person name="Brym M."/>
            <person name="Khazi F."/>
            <person name="Huang T."/>
            <person name="Chambers A.H."/>
        </authorList>
    </citation>
    <scope>NUCLEOTIDE SEQUENCE [LARGE SCALE GENOMIC DNA]</scope>
    <source>
        <tissue evidence="3">Leaf</tissue>
    </source>
</reference>
<dbReference type="GO" id="GO:0009451">
    <property type="term" value="P:RNA modification"/>
    <property type="evidence" value="ECO:0007669"/>
    <property type="project" value="InterPro"/>
</dbReference>
<dbReference type="Pfam" id="PF13041">
    <property type="entry name" value="PPR_2"/>
    <property type="match status" value="2"/>
</dbReference>
<dbReference type="InterPro" id="IPR046848">
    <property type="entry name" value="E_motif"/>
</dbReference>
<dbReference type="Gene3D" id="1.25.40.10">
    <property type="entry name" value="Tetratricopeptide repeat domain"/>
    <property type="match status" value="4"/>
</dbReference>
<dbReference type="InterPro" id="IPR002885">
    <property type="entry name" value="PPR_rpt"/>
</dbReference>
<dbReference type="InterPro" id="IPR011990">
    <property type="entry name" value="TPR-like_helical_dom_sf"/>
</dbReference>
<dbReference type="Pfam" id="PF20431">
    <property type="entry name" value="E_motif"/>
    <property type="match status" value="1"/>
</dbReference>
<dbReference type="Pfam" id="PF01535">
    <property type="entry name" value="PPR"/>
    <property type="match status" value="4"/>
</dbReference>
<dbReference type="Proteomes" id="UP000636800">
    <property type="component" value="Unassembled WGS sequence"/>
</dbReference>
<dbReference type="FunFam" id="1.25.40.10:FF:000090">
    <property type="entry name" value="Pentatricopeptide repeat-containing protein, chloroplastic"/>
    <property type="match status" value="1"/>
</dbReference>
<dbReference type="AlphaFoldDB" id="A0A835UBI9"/>
<dbReference type="FunFam" id="1.25.40.10:FF:000344">
    <property type="entry name" value="Pentatricopeptide repeat-containing protein"/>
    <property type="match status" value="1"/>
</dbReference>